<dbReference type="FunFam" id="1.10.10.10:FF:000001">
    <property type="entry name" value="LysR family transcriptional regulator"/>
    <property type="match status" value="1"/>
</dbReference>
<feature type="domain" description="HTH lysR-type" evidence="5">
    <location>
        <begin position="1"/>
        <end position="59"/>
    </location>
</feature>
<dbReference type="InterPro" id="IPR036390">
    <property type="entry name" value="WH_DNA-bd_sf"/>
</dbReference>
<evidence type="ECO:0000256" key="2">
    <source>
        <dbReference type="ARBA" id="ARBA00023015"/>
    </source>
</evidence>
<dbReference type="InterPro" id="IPR005119">
    <property type="entry name" value="LysR_subst-bd"/>
</dbReference>
<organism evidence="6 7">
    <name type="scientific">Goodfellowiella coeruleoviolacea</name>
    <dbReference type="NCBI Taxonomy" id="334858"/>
    <lineage>
        <taxon>Bacteria</taxon>
        <taxon>Bacillati</taxon>
        <taxon>Actinomycetota</taxon>
        <taxon>Actinomycetes</taxon>
        <taxon>Pseudonocardiales</taxon>
        <taxon>Pseudonocardiaceae</taxon>
        <taxon>Goodfellowiella</taxon>
    </lineage>
</organism>
<comment type="similarity">
    <text evidence="1">Belongs to the LysR transcriptional regulatory family.</text>
</comment>
<evidence type="ECO:0000259" key="5">
    <source>
        <dbReference type="PROSITE" id="PS50931"/>
    </source>
</evidence>
<dbReference type="AlphaFoldDB" id="A0AAE3GJY9"/>
<dbReference type="RefSeq" id="WP_253778699.1">
    <property type="nucleotide sequence ID" value="NZ_JAMTCK010000019.1"/>
</dbReference>
<dbReference type="GO" id="GO:0032993">
    <property type="term" value="C:protein-DNA complex"/>
    <property type="evidence" value="ECO:0007669"/>
    <property type="project" value="TreeGrafter"/>
</dbReference>
<evidence type="ECO:0000256" key="4">
    <source>
        <dbReference type="ARBA" id="ARBA00023163"/>
    </source>
</evidence>
<dbReference type="PRINTS" id="PR00039">
    <property type="entry name" value="HTHLYSR"/>
</dbReference>
<dbReference type="PANTHER" id="PTHR30346:SF0">
    <property type="entry name" value="HCA OPERON TRANSCRIPTIONAL ACTIVATOR HCAR"/>
    <property type="match status" value="1"/>
</dbReference>
<dbReference type="InterPro" id="IPR000847">
    <property type="entry name" value="LysR_HTH_N"/>
</dbReference>
<keyword evidence="2" id="KW-0805">Transcription regulation</keyword>
<protein>
    <submittedName>
        <fullName evidence="6">DNA-binding transcriptional regulator, LysR family</fullName>
    </submittedName>
</protein>
<evidence type="ECO:0000313" key="6">
    <source>
        <dbReference type="EMBL" id="MCP2169651.1"/>
    </source>
</evidence>
<comment type="caution">
    <text evidence="6">The sequence shown here is derived from an EMBL/GenBank/DDBJ whole genome shotgun (WGS) entry which is preliminary data.</text>
</comment>
<keyword evidence="7" id="KW-1185">Reference proteome</keyword>
<dbReference type="CDD" id="cd08414">
    <property type="entry name" value="PBP2_LTTR_aromatics_like"/>
    <property type="match status" value="1"/>
</dbReference>
<dbReference type="GO" id="GO:0003677">
    <property type="term" value="F:DNA binding"/>
    <property type="evidence" value="ECO:0007669"/>
    <property type="project" value="UniProtKB-KW"/>
</dbReference>
<dbReference type="Gene3D" id="1.10.10.10">
    <property type="entry name" value="Winged helix-like DNA-binding domain superfamily/Winged helix DNA-binding domain"/>
    <property type="match status" value="1"/>
</dbReference>
<evidence type="ECO:0000256" key="1">
    <source>
        <dbReference type="ARBA" id="ARBA00009437"/>
    </source>
</evidence>
<reference evidence="6" key="1">
    <citation type="submission" date="2022-06" db="EMBL/GenBank/DDBJ databases">
        <title>Genomic Encyclopedia of Archaeal and Bacterial Type Strains, Phase II (KMG-II): from individual species to whole genera.</title>
        <authorList>
            <person name="Goeker M."/>
        </authorList>
    </citation>
    <scope>NUCLEOTIDE SEQUENCE</scope>
    <source>
        <strain evidence="6">DSM 43935</strain>
    </source>
</reference>
<dbReference type="PROSITE" id="PS50931">
    <property type="entry name" value="HTH_LYSR"/>
    <property type="match status" value="1"/>
</dbReference>
<accession>A0AAE3GJY9</accession>
<dbReference type="InterPro" id="IPR036388">
    <property type="entry name" value="WH-like_DNA-bd_sf"/>
</dbReference>
<dbReference type="Pfam" id="PF00126">
    <property type="entry name" value="HTH_1"/>
    <property type="match status" value="1"/>
</dbReference>
<evidence type="ECO:0000256" key="3">
    <source>
        <dbReference type="ARBA" id="ARBA00023125"/>
    </source>
</evidence>
<evidence type="ECO:0000313" key="7">
    <source>
        <dbReference type="Proteomes" id="UP001206128"/>
    </source>
</evidence>
<dbReference type="GO" id="GO:0003700">
    <property type="term" value="F:DNA-binding transcription factor activity"/>
    <property type="evidence" value="ECO:0007669"/>
    <property type="project" value="InterPro"/>
</dbReference>
<keyword evidence="4" id="KW-0804">Transcription</keyword>
<dbReference type="Pfam" id="PF03466">
    <property type="entry name" value="LysR_substrate"/>
    <property type="match status" value="1"/>
</dbReference>
<gene>
    <name evidence="6" type="ORF">LX83_006537</name>
</gene>
<dbReference type="Proteomes" id="UP001206128">
    <property type="component" value="Unassembled WGS sequence"/>
</dbReference>
<dbReference type="SUPFAM" id="SSF53850">
    <property type="entry name" value="Periplasmic binding protein-like II"/>
    <property type="match status" value="1"/>
</dbReference>
<dbReference type="Gene3D" id="3.40.190.10">
    <property type="entry name" value="Periplasmic binding protein-like II"/>
    <property type="match status" value="2"/>
</dbReference>
<name>A0AAE3GJY9_9PSEU</name>
<dbReference type="EMBL" id="JAMTCK010000019">
    <property type="protein sequence ID" value="MCP2169651.1"/>
    <property type="molecule type" value="Genomic_DNA"/>
</dbReference>
<keyword evidence="3 6" id="KW-0238">DNA-binding</keyword>
<dbReference type="PANTHER" id="PTHR30346">
    <property type="entry name" value="TRANSCRIPTIONAL DUAL REGULATOR HCAR-RELATED"/>
    <property type="match status" value="1"/>
</dbReference>
<sequence length="320" mass="34744">MDLIRHLKHFLAVAEEGHFGRAAARLHLSQPPLSQSIQRLERHLGVRLFDRSARGVALTDAGRLLLPAAGELLARADQLHTTAERLRRGELGALRVGVPPDLGGRAVAALLAAFQRRRSGMELRLREISTAEQLRGLADRTLDVGLLRYPFDSTWLSLGPVLCCLLGVLLPAAHPAGAAERVRLAELTGLALVLFPRPSAPALFDEVLTTCARHGFTPTEVHQVANPEFALGLVLAGGSVAFTDGVDPPRQPEVVWRPLVGQPLAWRTSPAWPRGRHTPAVAAFVEAATEALAEHAGMRVLDEARPRQPLHPRPTTEFFT</sequence>
<proteinExistence type="inferred from homology"/>
<dbReference type="SUPFAM" id="SSF46785">
    <property type="entry name" value="Winged helix' DNA-binding domain"/>
    <property type="match status" value="1"/>
</dbReference>